<comment type="similarity">
    <text evidence="3">Belongs to the Nudix hydrolase family. DCP2 subfamily.</text>
</comment>
<dbReference type="CDD" id="cd03672">
    <property type="entry name" value="NUDIX_Dcp2p_Nudt20"/>
    <property type="match status" value="1"/>
</dbReference>
<evidence type="ECO:0000256" key="2">
    <source>
        <dbReference type="ARBA" id="ARBA00004496"/>
    </source>
</evidence>
<keyword evidence="11" id="KW-1185">Reference proteome</keyword>
<evidence type="ECO:0000256" key="6">
    <source>
        <dbReference type="ARBA" id="ARBA00022801"/>
    </source>
</evidence>
<dbReference type="SUPFAM" id="SSF55811">
    <property type="entry name" value="Nudix"/>
    <property type="match status" value="1"/>
</dbReference>
<evidence type="ECO:0000256" key="1">
    <source>
        <dbReference type="ARBA" id="ARBA00001936"/>
    </source>
</evidence>
<sequence>MGLKYFASLMLQNCPMLSHWSMNSNEVYTSFLKYKTKVPVCGAIILNENIDKVPLPFLENKKKKRIWVLLVKGWNAKSSYGFPRGKINKKEKKIECAKREVMEEVGFDISKYIDKDDYVEKEVFEHCVRLYYVPGVPEDTKFETKTRKEISDIKWFHISELMQAKKAYSRAQRTKMPDSESEIRDRRFYLIEPFLGPIFSWIRSRTSSNSKEKGKASGKGESMMDNIGQRNSDVKKGVGFLDSHGTFSAAQEQVFNHRIGILDGYSEYVDERVTNSEMEIGTKKCMIFSEQFQFDISKVMSAYDSAPKV</sequence>
<dbReference type="PANTHER" id="PTHR23114">
    <property type="entry name" value="M7GPPPN-MRNA HYDROLASE"/>
    <property type="match status" value="1"/>
</dbReference>
<dbReference type="InterPro" id="IPR036189">
    <property type="entry name" value="DCP2_BoxA_sf"/>
</dbReference>
<proteinExistence type="inferred from homology"/>
<dbReference type="OrthoDB" id="18996at2759"/>
<keyword evidence="8" id="KW-0464">Manganese</keyword>
<dbReference type="GO" id="GO:0003723">
    <property type="term" value="F:RNA binding"/>
    <property type="evidence" value="ECO:0007669"/>
    <property type="project" value="UniProtKB-KW"/>
</dbReference>
<dbReference type="PROSITE" id="PS51462">
    <property type="entry name" value="NUDIX"/>
    <property type="match status" value="1"/>
</dbReference>
<dbReference type="GO" id="GO:0000184">
    <property type="term" value="P:nuclear-transcribed mRNA catabolic process, nonsense-mediated decay"/>
    <property type="evidence" value="ECO:0007669"/>
    <property type="project" value="InterPro"/>
</dbReference>
<dbReference type="GO" id="GO:0000932">
    <property type="term" value="C:P-body"/>
    <property type="evidence" value="ECO:0007669"/>
    <property type="project" value="TreeGrafter"/>
</dbReference>
<dbReference type="InterPro" id="IPR015797">
    <property type="entry name" value="NUDIX_hydrolase-like_dom_sf"/>
</dbReference>
<keyword evidence="6" id="KW-0378">Hydrolase</keyword>
<reference evidence="10 11" key="1">
    <citation type="journal article" date="2018" name="MBio">
        <title>Comparative Genomics Reveals the Core Gene Toolbox for the Fungus-Insect Symbiosis.</title>
        <authorList>
            <person name="Wang Y."/>
            <person name="Stata M."/>
            <person name="Wang W."/>
            <person name="Stajich J.E."/>
            <person name="White M.M."/>
            <person name="Moncalvo J.M."/>
        </authorList>
    </citation>
    <scope>NUCLEOTIDE SEQUENCE [LARGE SCALE GENOMIC DNA]</scope>
    <source>
        <strain evidence="10 11">SC-DP-2</strain>
    </source>
</reference>
<dbReference type="FunFam" id="3.90.79.10:FF:000003">
    <property type="entry name" value="M7GpppN-mRNA hydrolase isoform 2"/>
    <property type="match status" value="1"/>
</dbReference>
<dbReference type="GO" id="GO:0030145">
    <property type="term" value="F:manganese ion binding"/>
    <property type="evidence" value="ECO:0007669"/>
    <property type="project" value="InterPro"/>
</dbReference>
<evidence type="ECO:0000259" key="9">
    <source>
        <dbReference type="PROSITE" id="PS51462"/>
    </source>
</evidence>
<dbReference type="Proteomes" id="UP000245609">
    <property type="component" value="Unassembled WGS sequence"/>
</dbReference>
<dbReference type="Gene3D" id="1.10.10.1050">
    <property type="entry name" value="Dcp2, box A domain"/>
    <property type="match status" value="1"/>
</dbReference>
<gene>
    <name evidence="10" type="ORF">BB560_003386</name>
</gene>
<organism evidence="10 11">
    <name type="scientific">Smittium megazygosporum</name>
    <dbReference type="NCBI Taxonomy" id="133381"/>
    <lineage>
        <taxon>Eukaryota</taxon>
        <taxon>Fungi</taxon>
        <taxon>Fungi incertae sedis</taxon>
        <taxon>Zoopagomycota</taxon>
        <taxon>Kickxellomycotina</taxon>
        <taxon>Harpellomycetes</taxon>
        <taxon>Harpellales</taxon>
        <taxon>Legeriomycetaceae</taxon>
        <taxon>Smittium</taxon>
    </lineage>
</organism>
<dbReference type="GO" id="GO:0140933">
    <property type="term" value="F:5'-(N(7)-methylguanosine 5'-triphospho)-[mRNA] hydrolase activity"/>
    <property type="evidence" value="ECO:0007669"/>
    <property type="project" value="InterPro"/>
</dbReference>
<dbReference type="InterPro" id="IPR000086">
    <property type="entry name" value="NUDIX_hydrolase_dom"/>
</dbReference>
<evidence type="ECO:0000313" key="10">
    <source>
        <dbReference type="EMBL" id="PVV02160.1"/>
    </source>
</evidence>
<dbReference type="Pfam" id="PF00293">
    <property type="entry name" value="NUDIX"/>
    <property type="match status" value="1"/>
</dbReference>
<dbReference type="PANTHER" id="PTHR23114:SF17">
    <property type="entry name" value="M7GPPPN-MRNA HYDROLASE"/>
    <property type="match status" value="1"/>
</dbReference>
<comment type="caution">
    <text evidence="10">The sequence shown here is derived from an EMBL/GenBank/DDBJ whole genome shotgun (WGS) entry which is preliminary data.</text>
</comment>
<evidence type="ECO:0000256" key="7">
    <source>
        <dbReference type="ARBA" id="ARBA00022884"/>
    </source>
</evidence>
<evidence type="ECO:0000256" key="8">
    <source>
        <dbReference type="ARBA" id="ARBA00023211"/>
    </source>
</evidence>
<dbReference type="InterPro" id="IPR044099">
    <property type="entry name" value="Dcp2_NUDIX"/>
</dbReference>
<keyword evidence="4" id="KW-0963">Cytoplasm</keyword>
<comment type="cofactor">
    <cofactor evidence="1">
        <name>Mn(2+)</name>
        <dbReference type="ChEBI" id="CHEBI:29035"/>
    </cofactor>
</comment>
<dbReference type="PROSITE" id="PS00893">
    <property type="entry name" value="NUDIX_BOX"/>
    <property type="match status" value="1"/>
</dbReference>
<keyword evidence="5" id="KW-0479">Metal-binding</keyword>
<dbReference type="EMBL" id="MBFS01000581">
    <property type="protein sequence ID" value="PVV02160.1"/>
    <property type="molecule type" value="Genomic_DNA"/>
</dbReference>
<dbReference type="AlphaFoldDB" id="A0A2T9ZC87"/>
<evidence type="ECO:0000256" key="5">
    <source>
        <dbReference type="ARBA" id="ARBA00022723"/>
    </source>
</evidence>
<dbReference type="InterPro" id="IPR020084">
    <property type="entry name" value="NUDIX_hydrolase_CS"/>
</dbReference>
<name>A0A2T9ZC87_9FUNG</name>
<evidence type="ECO:0000256" key="4">
    <source>
        <dbReference type="ARBA" id="ARBA00022490"/>
    </source>
</evidence>
<feature type="domain" description="Nudix hydrolase" evidence="9">
    <location>
        <begin position="36"/>
        <end position="184"/>
    </location>
</feature>
<evidence type="ECO:0000313" key="11">
    <source>
        <dbReference type="Proteomes" id="UP000245609"/>
    </source>
</evidence>
<dbReference type="Gene3D" id="3.90.79.10">
    <property type="entry name" value="Nucleoside Triphosphate Pyrophosphohydrolase"/>
    <property type="match status" value="1"/>
</dbReference>
<comment type="subcellular location">
    <subcellularLocation>
        <location evidence="2">Cytoplasm</location>
    </subcellularLocation>
</comment>
<accession>A0A2T9ZC87</accession>
<keyword evidence="7" id="KW-0694">RNA-binding</keyword>
<dbReference type="STRING" id="133381.A0A2T9ZC87"/>
<dbReference type="GO" id="GO:0000290">
    <property type="term" value="P:deadenylation-dependent decapping of nuclear-transcribed mRNA"/>
    <property type="evidence" value="ECO:0007669"/>
    <property type="project" value="InterPro"/>
</dbReference>
<protein>
    <recommendedName>
        <fullName evidence="9">Nudix hydrolase domain-containing protein</fullName>
    </recommendedName>
</protein>
<evidence type="ECO:0000256" key="3">
    <source>
        <dbReference type="ARBA" id="ARBA00005279"/>
    </source>
</evidence>